<dbReference type="EMBL" id="AP018738">
    <property type="protein sequence ID" value="BBE50945.1"/>
    <property type="molecule type" value="Genomic_DNA"/>
</dbReference>
<keyword evidence="3" id="KW-1185">Reference proteome</keyword>
<sequence>MSAYLKCVIANAAAVQKTRQRRAFFKEISAPFRVALPWVLISIFVLEVFSRYLEITRMDVANLATAILHNFK</sequence>
<dbReference type="AlphaFoldDB" id="A0A2Z6GCR8"/>
<evidence type="ECO:0000256" key="1">
    <source>
        <dbReference type="SAM" id="Phobius"/>
    </source>
</evidence>
<protein>
    <submittedName>
        <fullName evidence="2">Uncharacterized protein</fullName>
    </submittedName>
</protein>
<dbReference type="KEGG" id="fam:OYT1_ch1388"/>
<organism evidence="2 3">
    <name type="scientific">Ferriphaselus amnicola</name>
    <dbReference type="NCBI Taxonomy" id="1188319"/>
    <lineage>
        <taxon>Bacteria</taxon>
        <taxon>Pseudomonadati</taxon>
        <taxon>Pseudomonadota</taxon>
        <taxon>Betaproteobacteria</taxon>
        <taxon>Nitrosomonadales</taxon>
        <taxon>Gallionellaceae</taxon>
        <taxon>Ferriphaselus</taxon>
    </lineage>
</organism>
<evidence type="ECO:0000313" key="2">
    <source>
        <dbReference type="EMBL" id="BBE50945.1"/>
    </source>
</evidence>
<name>A0A2Z6GCR8_9PROT</name>
<keyword evidence="1" id="KW-0472">Membrane</keyword>
<dbReference type="STRING" id="1188319.OYT1_02048"/>
<keyword evidence="1" id="KW-0812">Transmembrane</keyword>
<gene>
    <name evidence="2" type="ORF">OYT1_ch1388</name>
</gene>
<evidence type="ECO:0000313" key="3">
    <source>
        <dbReference type="Proteomes" id="UP000033070"/>
    </source>
</evidence>
<accession>A0A2Z6GCR8</accession>
<dbReference type="Proteomes" id="UP000033070">
    <property type="component" value="Chromosome"/>
</dbReference>
<feature type="transmembrane region" description="Helical" evidence="1">
    <location>
        <begin position="30"/>
        <end position="49"/>
    </location>
</feature>
<reference evidence="2 3" key="1">
    <citation type="submission" date="2018-06" db="EMBL/GenBank/DDBJ databases">
        <title>OYT1 Genome Sequencing.</title>
        <authorList>
            <person name="Kato S."/>
            <person name="Itoh T."/>
            <person name="Ohkuma M."/>
        </authorList>
    </citation>
    <scope>NUCLEOTIDE SEQUENCE [LARGE SCALE GENOMIC DNA]</scope>
    <source>
        <strain evidence="2 3">OYT1</strain>
    </source>
</reference>
<proteinExistence type="predicted"/>
<keyword evidence="1" id="KW-1133">Transmembrane helix</keyword>
<dbReference type="RefSeq" id="WP_062627167.1">
    <property type="nucleotide sequence ID" value="NZ_AP018738.1"/>
</dbReference>